<reference evidence="2" key="1">
    <citation type="submission" date="2020-05" db="EMBL/GenBank/DDBJ databases">
        <title>WGS assembly of Panicum virgatum.</title>
        <authorList>
            <person name="Lovell J.T."/>
            <person name="Jenkins J."/>
            <person name="Shu S."/>
            <person name="Juenger T.E."/>
            <person name="Schmutz J."/>
        </authorList>
    </citation>
    <scope>NUCLEOTIDE SEQUENCE</scope>
    <source>
        <strain evidence="2">AP13</strain>
    </source>
</reference>
<dbReference type="AlphaFoldDB" id="A0A8T0U084"/>
<organism evidence="2 3">
    <name type="scientific">Panicum virgatum</name>
    <name type="common">Blackwell switchgrass</name>
    <dbReference type="NCBI Taxonomy" id="38727"/>
    <lineage>
        <taxon>Eukaryota</taxon>
        <taxon>Viridiplantae</taxon>
        <taxon>Streptophyta</taxon>
        <taxon>Embryophyta</taxon>
        <taxon>Tracheophyta</taxon>
        <taxon>Spermatophyta</taxon>
        <taxon>Magnoliopsida</taxon>
        <taxon>Liliopsida</taxon>
        <taxon>Poales</taxon>
        <taxon>Poaceae</taxon>
        <taxon>PACMAD clade</taxon>
        <taxon>Panicoideae</taxon>
        <taxon>Panicodae</taxon>
        <taxon>Paniceae</taxon>
        <taxon>Panicinae</taxon>
        <taxon>Panicum</taxon>
        <taxon>Panicum sect. Hiantes</taxon>
    </lineage>
</organism>
<dbReference type="Proteomes" id="UP000823388">
    <property type="component" value="Chromosome 4K"/>
</dbReference>
<dbReference type="Pfam" id="PF02519">
    <property type="entry name" value="Auxin_inducible"/>
    <property type="match status" value="1"/>
</dbReference>
<dbReference type="PANTHER" id="PTHR31374">
    <property type="entry name" value="AUXIN-INDUCED PROTEIN-LIKE-RELATED"/>
    <property type="match status" value="1"/>
</dbReference>
<name>A0A8T0U084_PANVG</name>
<sequence>MRRGKKKQRKTFASTSITPVWPSPPTPFINGGEQPHGHPSTNALLAVLRCAVSSLLPLSPKRSAPAAAAAASSAPSFPFRSMKRLLRRLSRVAAADACAAAAYQPLRAAPKAAAAAAAASGARLLGGGARVPEGHVPVCVGEEGGPFERYAVRAELLGRPAFAALLRRAAQEYGYAHPGALRIPCAVADFHDLLLQLAYPSADHADDEAAVCYY</sequence>
<gene>
    <name evidence="2" type="ORF">PVAP13_4KG369500</name>
</gene>
<protein>
    <submittedName>
        <fullName evidence="2">Uncharacterized protein</fullName>
    </submittedName>
</protein>
<evidence type="ECO:0000313" key="2">
    <source>
        <dbReference type="EMBL" id="KAG2613619.1"/>
    </source>
</evidence>
<dbReference type="InterPro" id="IPR003676">
    <property type="entry name" value="SAUR_fam"/>
</dbReference>
<accession>A0A8T0U084</accession>
<keyword evidence="3" id="KW-1185">Reference proteome</keyword>
<dbReference type="PANTHER" id="PTHR31374:SF380">
    <property type="entry name" value="SAUR25-AUXIN-RESPONSIVE SAUR FAMILY MEMBER"/>
    <property type="match status" value="1"/>
</dbReference>
<proteinExistence type="inferred from homology"/>
<dbReference type="EMBL" id="CM029043">
    <property type="protein sequence ID" value="KAG2613619.1"/>
    <property type="molecule type" value="Genomic_DNA"/>
</dbReference>
<evidence type="ECO:0000313" key="3">
    <source>
        <dbReference type="Proteomes" id="UP000823388"/>
    </source>
</evidence>
<evidence type="ECO:0000256" key="1">
    <source>
        <dbReference type="ARBA" id="ARBA00006974"/>
    </source>
</evidence>
<dbReference type="GO" id="GO:0009733">
    <property type="term" value="P:response to auxin"/>
    <property type="evidence" value="ECO:0007669"/>
    <property type="project" value="InterPro"/>
</dbReference>
<comment type="similarity">
    <text evidence="1">Belongs to the ARG7 family.</text>
</comment>
<comment type="caution">
    <text evidence="2">The sequence shown here is derived from an EMBL/GenBank/DDBJ whole genome shotgun (WGS) entry which is preliminary data.</text>
</comment>